<comment type="similarity">
    <text evidence="1 3">Belongs to the UPF0122 family.</text>
</comment>
<dbReference type="SUPFAM" id="SSF88659">
    <property type="entry name" value="Sigma3 and sigma4 domains of RNA polymerase sigma factors"/>
    <property type="match status" value="1"/>
</dbReference>
<keyword evidence="5" id="KW-1185">Reference proteome</keyword>
<dbReference type="InterPro" id="IPR013324">
    <property type="entry name" value="RNA_pol_sigma_r3/r4-like"/>
</dbReference>
<reference evidence="4" key="1">
    <citation type="journal article" date="2020" name="Appl. Environ. Microbiol.">
        <title>Medium-Chain Fatty Acid Synthesis by 'Candidatus Weimeria bifida' gen. nov., sp. nov., and 'Candidatus Pseudoramibacter fermentans' sp. nov.</title>
        <authorList>
            <person name="Scarborough M.J."/>
            <person name="Myers K.S."/>
            <person name="Donohue T.J."/>
            <person name="Noguera D.R."/>
        </authorList>
    </citation>
    <scope>NUCLEOTIDE SEQUENCE</scope>
    <source>
        <strain evidence="4">LCO1.1</strain>
    </source>
</reference>
<name>A0A6N7IXY9_9FIRM</name>
<dbReference type="InterPro" id="IPR036388">
    <property type="entry name" value="WH-like_DNA-bd_sf"/>
</dbReference>
<keyword evidence="4" id="KW-0238">DNA-binding</keyword>
<dbReference type="PANTHER" id="PTHR40083:SF1">
    <property type="entry name" value="UPF0122 PROTEIN YLXM"/>
    <property type="match status" value="1"/>
</dbReference>
<protein>
    <recommendedName>
        <fullName evidence="3">UPF0122 protein FRC54_01050</fullName>
    </recommendedName>
</protein>
<evidence type="ECO:0000256" key="3">
    <source>
        <dbReference type="HAMAP-Rule" id="MF_00245"/>
    </source>
</evidence>
<dbReference type="HAMAP" id="MF_00245">
    <property type="entry name" value="UPF0122"/>
    <property type="match status" value="1"/>
</dbReference>
<dbReference type="Pfam" id="PF04297">
    <property type="entry name" value="UPF0122"/>
    <property type="match status" value="1"/>
</dbReference>
<dbReference type="PANTHER" id="PTHR40083">
    <property type="entry name" value="UPF0122 PROTEIN CBO2450/CLC_2298"/>
    <property type="match status" value="1"/>
</dbReference>
<dbReference type="AlphaFoldDB" id="A0A6N7IXY9"/>
<dbReference type="NCBIfam" id="NF045758">
    <property type="entry name" value="YlxM"/>
    <property type="match status" value="1"/>
</dbReference>
<comment type="function">
    <text evidence="2 3">Might take part in the signal recognition particle (SRP) pathway. This is inferred from the conservation of its genetic proximity to ftsY/ffh. May be a regulatory protein.</text>
</comment>
<sequence>MEEKVHDGLLFDFYGELLTDKQKKIFREYAFEDLSLSEMAGEFSMSRQGISEMIHRVSGLLRGYEEKLGLLAEYQRIEGLAKEIAESDDIGVCHRKAEEIMKQL</sequence>
<dbReference type="EMBL" id="VOGC01000002">
    <property type="protein sequence ID" value="MQN00578.1"/>
    <property type="molecule type" value="Genomic_DNA"/>
</dbReference>
<accession>A0A6N7IXY9</accession>
<evidence type="ECO:0000256" key="2">
    <source>
        <dbReference type="ARBA" id="ARBA00024764"/>
    </source>
</evidence>
<dbReference type="InterPro" id="IPR054831">
    <property type="entry name" value="UPF0122_fam_protein"/>
</dbReference>
<proteinExistence type="inferred from homology"/>
<comment type="caution">
    <text evidence="4">The sequence shown here is derived from an EMBL/GenBank/DDBJ whole genome shotgun (WGS) entry which is preliminary data.</text>
</comment>
<dbReference type="InterPro" id="IPR007394">
    <property type="entry name" value="UPF0122"/>
</dbReference>
<organism evidence="4 5">
    <name type="scientific">Candidatus Weimeria bifida</name>
    <dbReference type="NCBI Taxonomy" id="2599074"/>
    <lineage>
        <taxon>Bacteria</taxon>
        <taxon>Bacillati</taxon>
        <taxon>Bacillota</taxon>
        <taxon>Clostridia</taxon>
        <taxon>Lachnospirales</taxon>
        <taxon>Lachnospiraceae</taxon>
        <taxon>Candidatus Weimeria</taxon>
    </lineage>
</organism>
<dbReference type="Proteomes" id="UP000460257">
    <property type="component" value="Unassembled WGS sequence"/>
</dbReference>
<dbReference type="GO" id="GO:0003677">
    <property type="term" value="F:DNA binding"/>
    <property type="evidence" value="ECO:0007669"/>
    <property type="project" value="UniProtKB-KW"/>
</dbReference>
<evidence type="ECO:0000256" key="1">
    <source>
        <dbReference type="ARBA" id="ARBA00008720"/>
    </source>
</evidence>
<dbReference type="Gene3D" id="1.10.10.10">
    <property type="entry name" value="Winged helix-like DNA-binding domain superfamily/Winged helix DNA-binding domain"/>
    <property type="match status" value="1"/>
</dbReference>
<evidence type="ECO:0000313" key="5">
    <source>
        <dbReference type="Proteomes" id="UP000460257"/>
    </source>
</evidence>
<evidence type="ECO:0000313" key="4">
    <source>
        <dbReference type="EMBL" id="MQN00578.1"/>
    </source>
</evidence>
<gene>
    <name evidence="4" type="ORF">FRC54_01050</name>
</gene>